<evidence type="ECO:0000313" key="1">
    <source>
        <dbReference type="EMBL" id="MBP1294263.1"/>
    </source>
</evidence>
<sequence length="46" mass="4895">MREVLDGQLLAKEVGRRGRPASSCSVMNAAAIGSLELRSHEQALEG</sequence>
<dbReference type="Proteomes" id="UP000673383">
    <property type="component" value="Unassembled WGS sequence"/>
</dbReference>
<gene>
    <name evidence="1" type="ORF">JOH49_004016</name>
</gene>
<accession>A0A8I2C4S0</accession>
<dbReference type="EMBL" id="JAFICZ010000001">
    <property type="protein sequence ID" value="MBP1294263.1"/>
    <property type="molecule type" value="Genomic_DNA"/>
</dbReference>
<reference evidence="1" key="1">
    <citation type="submission" date="2021-02" db="EMBL/GenBank/DDBJ databases">
        <title>Genomic Encyclopedia of Type Strains, Phase IV (KMG-V): Genome sequencing to study the core and pangenomes of soil and plant-associated prokaryotes.</title>
        <authorList>
            <person name="Whitman W."/>
        </authorList>
    </citation>
    <scope>NUCLEOTIDE SEQUENCE</scope>
    <source>
        <strain evidence="1">USDA 406</strain>
    </source>
</reference>
<proteinExistence type="predicted"/>
<evidence type="ECO:0000313" key="2">
    <source>
        <dbReference type="Proteomes" id="UP000673383"/>
    </source>
</evidence>
<comment type="caution">
    <text evidence="1">The sequence shown here is derived from an EMBL/GenBank/DDBJ whole genome shotgun (WGS) entry which is preliminary data.</text>
</comment>
<name>A0A8I2C4S0_BRAEL</name>
<protein>
    <submittedName>
        <fullName evidence="1">Uncharacterized protein</fullName>
    </submittedName>
</protein>
<organism evidence="1 2">
    <name type="scientific">Bradyrhizobium elkanii</name>
    <dbReference type="NCBI Taxonomy" id="29448"/>
    <lineage>
        <taxon>Bacteria</taxon>
        <taxon>Pseudomonadati</taxon>
        <taxon>Pseudomonadota</taxon>
        <taxon>Alphaproteobacteria</taxon>
        <taxon>Hyphomicrobiales</taxon>
        <taxon>Nitrobacteraceae</taxon>
        <taxon>Bradyrhizobium</taxon>
    </lineage>
</organism>
<dbReference type="AlphaFoldDB" id="A0A8I2C4S0"/>
<dbReference type="RefSeq" id="WP_209944263.1">
    <property type="nucleotide sequence ID" value="NZ_JAFICZ010000001.1"/>
</dbReference>